<accession>A0A6G1FWD9</accession>
<reference evidence="4" key="2">
    <citation type="submission" date="2020-04" db="EMBL/GenBank/DDBJ databases">
        <authorList>
            <consortium name="NCBI Genome Project"/>
        </authorList>
    </citation>
    <scope>NUCLEOTIDE SEQUENCE</scope>
    <source>
        <strain evidence="4">CBS 781.70</strain>
    </source>
</reference>
<dbReference type="Proteomes" id="UP000504638">
    <property type="component" value="Unplaced"/>
</dbReference>
<dbReference type="AlphaFoldDB" id="A0A6G1FWD9"/>
<reference evidence="2 4" key="1">
    <citation type="submission" date="2020-01" db="EMBL/GenBank/DDBJ databases">
        <authorList>
            <consortium name="DOE Joint Genome Institute"/>
            <person name="Haridas S."/>
            <person name="Albert R."/>
            <person name="Binder M."/>
            <person name="Bloem J."/>
            <person name="Labutti K."/>
            <person name="Salamov A."/>
            <person name="Andreopoulos B."/>
            <person name="Baker S.E."/>
            <person name="Barry K."/>
            <person name="Bills G."/>
            <person name="Bluhm B.H."/>
            <person name="Cannon C."/>
            <person name="Castanera R."/>
            <person name="Culley D.E."/>
            <person name="Daum C."/>
            <person name="Ezra D."/>
            <person name="Gonzalez J.B."/>
            <person name="Henrissat B."/>
            <person name="Kuo A."/>
            <person name="Liang C."/>
            <person name="Lipzen A."/>
            <person name="Lutzoni F."/>
            <person name="Magnuson J."/>
            <person name="Mondo S."/>
            <person name="Nolan M."/>
            <person name="Ohm R."/>
            <person name="Pangilinan J."/>
            <person name="Park H.-J."/>
            <person name="Ramirez L."/>
            <person name="Alfaro M."/>
            <person name="Sun H."/>
            <person name="Tritt A."/>
            <person name="Yoshinaga Y."/>
            <person name="Zwiers L.-H."/>
            <person name="Turgeon B.G."/>
            <person name="Goodwin S.B."/>
            <person name="Spatafora J.W."/>
            <person name="Crous P.W."/>
            <person name="Grigoriev I.V."/>
        </authorList>
    </citation>
    <scope>NUCLEOTIDE SEQUENCE</scope>
    <source>
        <strain evidence="2 4">CBS 781.70</strain>
    </source>
</reference>
<dbReference type="RefSeq" id="XP_033531632.1">
    <property type="nucleotide sequence ID" value="XM_033682946.1"/>
</dbReference>
<keyword evidence="3" id="KW-1185">Reference proteome</keyword>
<evidence type="ECO:0000313" key="3">
    <source>
        <dbReference type="Proteomes" id="UP000504638"/>
    </source>
</evidence>
<organism evidence="2">
    <name type="scientific">Eremomyces bilateralis CBS 781.70</name>
    <dbReference type="NCBI Taxonomy" id="1392243"/>
    <lineage>
        <taxon>Eukaryota</taxon>
        <taxon>Fungi</taxon>
        <taxon>Dikarya</taxon>
        <taxon>Ascomycota</taxon>
        <taxon>Pezizomycotina</taxon>
        <taxon>Dothideomycetes</taxon>
        <taxon>Dothideomycetes incertae sedis</taxon>
        <taxon>Eremomycetales</taxon>
        <taxon>Eremomycetaceae</taxon>
        <taxon>Eremomyces</taxon>
    </lineage>
</organism>
<protein>
    <recommendedName>
        <fullName evidence="5">Tautomerase cis-CaaD-like domain-containing protein</fullName>
    </recommendedName>
</protein>
<evidence type="ECO:0000313" key="2">
    <source>
        <dbReference type="EMBL" id="KAF1810001.1"/>
    </source>
</evidence>
<gene>
    <name evidence="2 4" type="ORF">P152DRAFT_516404</name>
</gene>
<sequence length="149" mass="16586">MPVYHIYCSQIQSGPSKSQYAKRLIKLHADTFHTDPDAVRVMFKTTLRGDVVKSYGGYGFSPAKGPFGAAIVGDHMIAHIDFRGPLEVLQEYFRKVTASYGNNPPLSSIYWQKLEAEFEFGGFISHPKTSEAASSSDAPPPHYTEQLKE</sequence>
<dbReference type="GeneID" id="54423516"/>
<proteinExistence type="predicted"/>
<dbReference type="EMBL" id="ML975169">
    <property type="protein sequence ID" value="KAF1810001.1"/>
    <property type="molecule type" value="Genomic_DNA"/>
</dbReference>
<reference evidence="4" key="3">
    <citation type="submission" date="2025-04" db="UniProtKB">
        <authorList>
            <consortium name="RefSeq"/>
        </authorList>
    </citation>
    <scope>IDENTIFICATION</scope>
    <source>
        <strain evidence="4">CBS 781.70</strain>
    </source>
</reference>
<feature type="region of interest" description="Disordered" evidence="1">
    <location>
        <begin position="128"/>
        <end position="149"/>
    </location>
</feature>
<dbReference type="OrthoDB" id="5388012at2759"/>
<evidence type="ECO:0000256" key="1">
    <source>
        <dbReference type="SAM" id="MobiDB-lite"/>
    </source>
</evidence>
<evidence type="ECO:0008006" key="5">
    <source>
        <dbReference type="Google" id="ProtNLM"/>
    </source>
</evidence>
<name>A0A6G1FWD9_9PEZI</name>
<evidence type="ECO:0000313" key="4">
    <source>
        <dbReference type="RefSeq" id="XP_033531632.1"/>
    </source>
</evidence>